<proteinExistence type="evidence at transcript level"/>
<evidence type="ECO:0000256" key="5">
    <source>
        <dbReference type="ARBA" id="ARBA00023480"/>
    </source>
</evidence>
<evidence type="ECO:0000256" key="1">
    <source>
        <dbReference type="ARBA" id="ARBA00004123"/>
    </source>
</evidence>
<dbReference type="PANTHER" id="PTHR31661:SF1">
    <property type="entry name" value="CDAN1-INTERACTING NUCLEASE 1"/>
    <property type="match status" value="1"/>
</dbReference>
<evidence type="ECO:0000256" key="2">
    <source>
        <dbReference type="ARBA" id="ARBA00004496"/>
    </source>
</evidence>
<organism evidence="6">
    <name type="scientific">Phallusia mammillata</name>
    <dbReference type="NCBI Taxonomy" id="59560"/>
    <lineage>
        <taxon>Eukaryota</taxon>
        <taxon>Metazoa</taxon>
        <taxon>Chordata</taxon>
        <taxon>Tunicata</taxon>
        <taxon>Ascidiacea</taxon>
        <taxon>Phlebobranchia</taxon>
        <taxon>Ascidiidae</taxon>
        <taxon>Phallusia</taxon>
    </lineage>
</organism>
<gene>
    <name evidence="6" type="primary">C15orf41</name>
</gene>
<evidence type="ECO:0000256" key="3">
    <source>
        <dbReference type="ARBA" id="ARBA00022490"/>
    </source>
</evidence>
<reference evidence="6" key="1">
    <citation type="submission" date="2020-04" db="EMBL/GenBank/DDBJ databases">
        <authorList>
            <person name="Neveu A P."/>
        </authorList>
    </citation>
    <scope>NUCLEOTIDE SEQUENCE</scope>
    <source>
        <tissue evidence="6">Whole embryo</tissue>
    </source>
</reference>
<dbReference type="InterPro" id="IPR029404">
    <property type="entry name" value="CDIN1"/>
</dbReference>
<dbReference type="GO" id="GO:0005634">
    <property type="term" value="C:nucleus"/>
    <property type="evidence" value="ECO:0007669"/>
    <property type="project" value="UniProtKB-SubCell"/>
</dbReference>
<evidence type="ECO:0000313" key="6">
    <source>
        <dbReference type="EMBL" id="CAB3226525.1"/>
    </source>
</evidence>
<name>A0A6F9D773_9ASCI</name>
<dbReference type="EMBL" id="LR783442">
    <property type="protein sequence ID" value="CAB3226525.1"/>
    <property type="molecule type" value="mRNA"/>
</dbReference>
<keyword evidence="3" id="KW-0963">Cytoplasm</keyword>
<sequence>MKQIDYISIDSFISTHPSPLFQTVVEDVQSKFGHLTSKDALLSICLANHQNHVKKTYASRSSDEMVEKYFKIYTEIVEKDPNAPLQNSVMLNLSNQFDVPPALMARLLLKKKFTVDFDNDSNIHVKEEVSRLIKNPQLIEDKRLCFEVSQCIIFDAGYGPLTDTIRHLVGIEFEDILVQNVKQLDIPYQDETELRRLGFDKTPDVKLEVPIAVNGQPVCWIESKASFGTPDSHKQYLHDQYYSYLNRFGPGLVIYWFGFVEELSYELIPKGIIMMDQFPPESSITKLSSAKVSFGAF</sequence>
<comment type="subcellular location">
    <subcellularLocation>
        <location evidence="2">Cytoplasm</location>
    </subcellularLocation>
    <subcellularLocation>
        <location evidence="1">Nucleus</location>
    </subcellularLocation>
</comment>
<protein>
    <recommendedName>
        <fullName evidence="5">CDAN1-interacting nuclease 1</fullName>
    </recommendedName>
</protein>
<dbReference type="PANTHER" id="PTHR31661">
    <property type="entry name" value="SIMILAR TO CDNA SEQUENCE BC052040"/>
    <property type="match status" value="1"/>
</dbReference>
<dbReference type="GO" id="GO:0005737">
    <property type="term" value="C:cytoplasm"/>
    <property type="evidence" value="ECO:0007669"/>
    <property type="project" value="UniProtKB-SubCell"/>
</dbReference>
<dbReference type="AlphaFoldDB" id="A0A6F9D773"/>
<evidence type="ECO:0000256" key="4">
    <source>
        <dbReference type="ARBA" id="ARBA00023242"/>
    </source>
</evidence>
<dbReference type="Pfam" id="PF14811">
    <property type="entry name" value="TPD"/>
    <property type="match status" value="1"/>
</dbReference>
<accession>A0A6F9D773</accession>
<keyword evidence="4" id="KW-0539">Nucleus</keyword>